<keyword evidence="1" id="KW-0472">Membrane</keyword>
<accession>A0A1M6R9I8</accession>
<feature type="transmembrane region" description="Helical" evidence="1">
    <location>
        <begin position="20"/>
        <end position="37"/>
    </location>
</feature>
<organism evidence="2 3">
    <name type="scientific">Alicyclobacillus tolerans</name>
    <dbReference type="NCBI Taxonomy" id="90970"/>
    <lineage>
        <taxon>Bacteria</taxon>
        <taxon>Bacillati</taxon>
        <taxon>Bacillota</taxon>
        <taxon>Bacilli</taxon>
        <taxon>Bacillales</taxon>
        <taxon>Alicyclobacillaceae</taxon>
        <taxon>Alicyclobacillus</taxon>
    </lineage>
</organism>
<name>A0A1M6R9I8_9BACL</name>
<dbReference type="STRING" id="1830138.SAMN05443507_11195"/>
<sequence length="80" mass="8879">MHSQSPSLTAFAQAESNSRHGAFIFLLLYTLIGIDIMAKKTPQEQMQALKVWLPWGITFLLLAFFIIAPEQEATQAASAK</sequence>
<feature type="transmembrane region" description="Helical" evidence="1">
    <location>
        <begin position="49"/>
        <end position="68"/>
    </location>
</feature>
<dbReference type="Proteomes" id="UP000184016">
    <property type="component" value="Unassembled WGS sequence"/>
</dbReference>
<keyword evidence="3" id="KW-1185">Reference proteome</keyword>
<keyword evidence="1" id="KW-1133">Transmembrane helix</keyword>
<dbReference type="RefSeq" id="WP_072874039.1">
    <property type="nucleotide sequence ID" value="NZ_FRAF01000011.1"/>
</dbReference>
<dbReference type="EMBL" id="FRAF01000011">
    <property type="protein sequence ID" value="SHK29121.1"/>
    <property type="molecule type" value="Genomic_DNA"/>
</dbReference>
<keyword evidence="1" id="KW-0812">Transmembrane</keyword>
<reference evidence="3" key="1">
    <citation type="submission" date="2016-11" db="EMBL/GenBank/DDBJ databases">
        <authorList>
            <person name="Varghese N."/>
            <person name="Submissions S."/>
        </authorList>
    </citation>
    <scope>NUCLEOTIDE SEQUENCE [LARGE SCALE GENOMIC DNA]</scope>
    <source>
        <strain evidence="3">USBA-503</strain>
    </source>
</reference>
<evidence type="ECO:0000256" key="1">
    <source>
        <dbReference type="SAM" id="Phobius"/>
    </source>
</evidence>
<proteinExistence type="predicted"/>
<evidence type="ECO:0000313" key="3">
    <source>
        <dbReference type="Proteomes" id="UP000184016"/>
    </source>
</evidence>
<protein>
    <submittedName>
        <fullName evidence="2">Uncharacterized protein</fullName>
    </submittedName>
</protein>
<dbReference type="OrthoDB" id="2377151at2"/>
<gene>
    <name evidence="2" type="ORF">SAMN05443507_11195</name>
</gene>
<dbReference type="AlphaFoldDB" id="A0A1M6R9I8"/>
<evidence type="ECO:0000313" key="2">
    <source>
        <dbReference type="EMBL" id="SHK29121.1"/>
    </source>
</evidence>